<feature type="region of interest" description="Disordered" evidence="1">
    <location>
        <begin position="547"/>
        <end position="569"/>
    </location>
</feature>
<feature type="region of interest" description="Disordered" evidence="1">
    <location>
        <begin position="448"/>
        <end position="474"/>
    </location>
</feature>
<organism evidence="2 3">
    <name type="scientific">Toxoplasma gondii GAB2-2007-GAL-DOM2</name>
    <dbReference type="NCBI Taxonomy" id="1130820"/>
    <lineage>
        <taxon>Eukaryota</taxon>
        <taxon>Sar</taxon>
        <taxon>Alveolata</taxon>
        <taxon>Apicomplexa</taxon>
        <taxon>Conoidasida</taxon>
        <taxon>Coccidia</taxon>
        <taxon>Eucoccidiorida</taxon>
        <taxon>Eimeriorina</taxon>
        <taxon>Sarcocystidae</taxon>
        <taxon>Toxoplasma</taxon>
    </lineage>
</organism>
<accession>A0A086KQH3</accession>
<gene>
    <name evidence="2" type="ORF">TGDOM2_248130</name>
</gene>
<dbReference type="AlphaFoldDB" id="A0A086KQH3"/>
<feature type="region of interest" description="Disordered" evidence="1">
    <location>
        <begin position="29"/>
        <end position="51"/>
    </location>
</feature>
<feature type="region of interest" description="Disordered" evidence="1">
    <location>
        <begin position="299"/>
        <end position="331"/>
    </location>
</feature>
<reference evidence="2 3" key="1">
    <citation type="submission" date="2014-02" db="EMBL/GenBank/DDBJ databases">
        <authorList>
            <person name="Sibley D."/>
            <person name="Venepally P."/>
            <person name="Karamycheva S."/>
            <person name="Hadjithomas M."/>
            <person name="Khan A."/>
            <person name="Brunk B."/>
            <person name="Roos D."/>
            <person name="Caler E."/>
            <person name="Lorenzi H."/>
        </authorList>
    </citation>
    <scope>NUCLEOTIDE SEQUENCE [LARGE SCALE GENOMIC DNA]</scope>
    <source>
        <strain evidence="2 3">GAB2-2007-GAL-DOM2</strain>
    </source>
</reference>
<feature type="region of interest" description="Disordered" evidence="1">
    <location>
        <begin position="389"/>
        <end position="410"/>
    </location>
</feature>
<dbReference type="EMBL" id="AHZU02000259">
    <property type="protein sequence ID" value="KFG46641.1"/>
    <property type="molecule type" value="Genomic_DNA"/>
</dbReference>
<feature type="region of interest" description="Disordered" evidence="1">
    <location>
        <begin position="637"/>
        <end position="661"/>
    </location>
</feature>
<evidence type="ECO:0000313" key="2">
    <source>
        <dbReference type="EMBL" id="KFG46641.1"/>
    </source>
</evidence>
<name>A0A086KQH3_TOXGO</name>
<comment type="caution">
    <text evidence="2">The sequence shown here is derived from an EMBL/GenBank/DDBJ whole genome shotgun (WGS) entry which is preliminary data.</text>
</comment>
<dbReference type="Proteomes" id="UP000028837">
    <property type="component" value="Unassembled WGS sequence"/>
</dbReference>
<dbReference type="VEuPathDB" id="ToxoDB:TGDOM2_248130"/>
<evidence type="ECO:0000313" key="3">
    <source>
        <dbReference type="Proteomes" id="UP000028837"/>
    </source>
</evidence>
<feature type="compositionally biased region" description="Basic and acidic residues" evidence="1">
    <location>
        <begin position="452"/>
        <end position="466"/>
    </location>
</feature>
<sequence length="865" mass="93532">MSQASASLRLLSAWSPSFLFRAEADSGVQTPQAAARQKGQEQQRGAATRLCEGDTPRRSALVSCLRSPSAGALLRGLREAERQRAVGDRRRAKDVGGCSQPTRGVYTPWLASGEREGETQVKTARGSRSSTLCLGLKTERKNRRLWAHRLVKNGQSRTRFSVSLCATSSCPSSASSSGPASSSSSASSSSWGVSSYLWGWASFPWNWGRQKTGGDAALEQALFAGVQTPERPRISLQLTRRKDQEDRGGDFLNVAAVGERPLRLGETVCAEKPLLIGCSEGVSAAAVFDLPAFFSKRREDPARPTDVGSCASDLRRPLAASPSGKSPRKQAQSSFFVPPFMDLLAAALLVRHKATASPSASADPADLCSAQATQKALLSLFSLAASRVSPETLGGPGEGAEAAPEGRDTPQRQLAKELHEVLRPDFEESVEDLETLISLLHIASLPLPSDDAGSREEGLGDERPVDSQRPLETSAKSSMRVGFFPLLVGLSEEPSCRPNVVISFTDEAGKSARSQDPRPSLSYVFTSDACPSSECLPLSAASLSSASSADGCGDETRRETEGETEVAQKGVRHTVAVRVSPSTSLESLYAPTFMREARRRRRQFGTLSRACRCERCTEAPELCRSFNCDSCAALSSSNAQSGVSGRPEAPPIVCPTGPSKSRALADTPMRCLRCGREPSVETKEKFEAAEKSLFMSLMTAAHVGTDARRRLPSTAFDALADAAVGSDTESRALIADTHFLRVRQFTEGLYRLLQQRSERQETGSQRGLPVRSDKPELLRRRCDSVIEATRSVVGPHPDEARLLECLALVTGEEEDFQRAYRRRQEFYRGDKAGQCGPPYKVWKERLLARLASTATAHAPRRGSDF</sequence>
<dbReference type="OrthoDB" id="333617at2759"/>
<protein>
    <submittedName>
        <fullName evidence="2">Uncharacterized protein</fullName>
    </submittedName>
</protein>
<proteinExistence type="predicted"/>
<evidence type="ECO:0000256" key="1">
    <source>
        <dbReference type="SAM" id="MobiDB-lite"/>
    </source>
</evidence>